<feature type="coiled-coil region" evidence="1">
    <location>
        <begin position="17"/>
        <end position="44"/>
    </location>
</feature>
<dbReference type="AlphaFoldDB" id="A0A7X2J3B1"/>
<keyword evidence="1" id="KW-0175">Coiled coil</keyword>
<dbReference type="EMBL" id="WKKI01000049">
    <property type="protein sequence ID" value="MRX73873.1"/>
    <property type="molecule type" value="Genomic_DNA"/>
</dbReference>
<name>A0A7X2J3B1_9BACI</name>
<evidence type="ECO:0000313" key="3">
    <source>
        <dbReference type="Proteomes" id="UP000448867"/>
    </source>
</evidence>
<dbReference type="OrthoDB" id="2885540at2"/>
<evidence type="ECO:0000313" key="2">
    <source>
        <dbReference type="EMBL" id="MRX73873.1"/>
    </source>
</evidence>
<reference evidence="2 3" key="1">
    <citation type="submission" date="2019-11" db="EMBL/GenBank/DDBJ databases">
        <title>Bacillus lacus genome.</title>
        <authorList>
            <person name="Allen C.J."/>
            <person name="Newman J.D."/>
        </authorList>
    </citation>
    <scope>NUCLEOTIDE SEQUENCE [LARGE SCALE GENOMIC DNA]</scope>
    <source>
        <strain evidence="2 3">KCTC 33946</strain>
    </source>
</reference>
<organism evidence="2 3">
    <name type="scientific">Metabacillus lacus</name>
    <dbReference type="NCBI Taxonomy" id="1983721"/>
    <lineage>
        <taxon>Bacteria</taxon>
        <taxon>Bacillati</taxon>
        <taxon>Bacillota</taxon>
        <taxon>Bacilli</taxon>
        <taxon>Bacillales</taxon>
        <taxon>Bacillaceae</taxon>
        <taxon>Metabacillus</taxon>
    </lineage>
</organism>
<gene>
    <name evidence="2" type="ORF">GJU40_17195</name>
</gene>
<proteinExistence type="predicted"/>
<evidence type="ECO:0000256" key="1">
    <source>
        <dbReference type="SAM" id="Coils"/>
    </source>
</evidence>
<protein>
    <submittedName>
        <fullName evidence="2">Uncharacterized protein</fullName>
    </submittedName>
</protein>
<dbReference type="RefSeq" id="WP_154309331.1">
    <property type="nucleotide sequence ID" value="NZ_WKKI01000049.1"/>
</dbReference>
<sequence length="110" mass="13096">MCSKDGKTFRKVDGNVKLSSEKEVLNLQQEISNLKKDIRFLSKKGRIQDLYLNRLNKEKEEVLHTQKYSAEEKMKNVMNPSKWESNGERQKFLLEMFNESIIRKKFRGLK</sequence>
<accession>A0A7X2J3B1</accession>
<comment type="caution">
    <text evidence="2">The sequence shown here is derived from an EMBL/GenBank/DDBJ whole genome shotgun (WGS) entry which is preliminary data.</text>
</comment>
<dbReference type="Proteomes" id="UP000448867">
    <property type="component" value="Unassembled WGS sequence"/>
</dbReference>
<keyword evidence="3" id="KW-1185">Reference proteome</keyword>